<dbReference type="Proteomes" id="UP000492821">
    <property type="component" value="Unassembled WGS sequence"/>
</dbReference>
<feature type="chain" id="PRO_5029005097" evidence="2">
    <location>
        <begin position="18"/>
        <end position="173"/>
    </location>
</feature>
<evidence type="ECO:0000256" key="1">
    <source>
        <dbReference type="SAM" id="MobiDB-lite"/>
    </source>
</evidence>
<feature type="signal peptide" evidence="2">
    <location>
        <begin position="1"/>
        <end position="17"/>
    </location>
</feature>
<dbReference type="WBParaSite" id="Pan_g7533.t1">
    <property type="protein sequence ID" value="Pan_g7533.t1"/>
    <property type="gene ID" value="Pan_g7533"/>
</dbReference>
<evidence type="ECO:0000313" key="4">
    <source>
        <dbReference type="WBParaSite" id="Pan_g7533.t1"/>
    </source>
</evidence>
<feature type="region of interest" description="Disordered" evidence="1">
    <location>
        <begin position="42"/>
        <end position="79"/>
    </location>
</feature>
<keyword evidence="2" id="KW-0732">Signal</keyword>
<evidence type="ECO:0000256" key="2">
    <source>
        <dbReference type="SAM" id="SignalP"/>
    </source>
</evidence>
<accession>A0A7E4W818</accession>
<keyword evidence="3" id="KW-1185">Reference proteome</keyword>
<organism evidence="3 4">
    <name type="scientific">Panagrellus redivivus</name>
    <name type="common">Microworm</name>
    <dbReference type="NCBI Taxonomy" id="6233"/>
    <lineage>
        <taxon>Eukaryota</taxon>
        <taxon>Metazoa</taxon>
        <taxon>Ecdysozoa</taxon>
        <taxon>Nematoda</taxon>
        <taxon>Chromadorea</taxon>
        <taxon>Rhabditida</taxon>
        <taxon>Tylenchina</taxon>
        <taxon>Panagrolaimomorpha</taxon>
        <taxon>Panagrolaimoidea</taxon>
        <taxon>Panagrolaimidae</taxon>
        <taxon>Panagrellus</taxon>
    </lineage>
</organism>
<evidence type="ECO:0000313" key="3">
    <source>
        <dbReference type="Proteomes" id="UP000492821"/>
    </source>
</evidence>
<sequence length="173" mass="19253">MLTTVLLLASRFGAAGGPQVDNPSNMNDLSEKLKTTTITITESESVAVNSPEPNIPSSSTKPTKNKKTSLKKPGLPNQAEVTVSKTDFEESIDRGGRFIKAKECTQHQWRLRYYSKTKIGNKYFIVLFVEAKTTEPKTVMMDGEIEILGKDENVIKSRFLRRTLGEVNKSVIT</sequence>
<dbReference type="AlphaFoldDB" id="A0A7E4W818"/>
<name>A0A7E4W818_PANRE</name>
<proteinExistence type="predicted"/>
<reference evidence="3" key="1">
    <citation type="journal article" date="2013" name="Genetics">
        <title>The draft genome and transcriptome of Panagrellus redivivus are shaped by the harsh demands of a free-living lifestyle.</title>
        <authorList>
            <person name="Srinivasan J."/>
            <person name="Dillman A.R."/>
            <person name="Macchietto M.G."/>
            <person name="Heikkinen L."/>
            <person name="Lakso M."/>
            <person name="Fracchia K.M."/>
            <person name="Antoshechkin I."/>
            <person name="Mortazavi A."/>
            <person name="Wong G."/>
            <person name="Sternberg P.W."/>
        </authorList>
    </citation>
    <scope>NUCLEOTIDE SEQUENCE [LARGE SCALE GENOMIC DNA]</scope>
    <source>
        <strain evidence="3">MT8872</strain>
    </source>
</reference>
<reference evidence="4" key="2">
    <citation type="submission" date="2020-10" db="UniProtKB">
        <authorList>
            <consortium name="WormBaseParasite"/>
        </authorList>
    </citation>
    <scope>IDENTIFICATION</scope>
</reference>
<protein>
    <submittedName>
        <fullName evidence="4">DUF2846 domain-containing protein</fullName>
    </submittedName>
</protein>